<evidence type="ECO:0000313" key="1">
    <source>
        <dbReference type="EMBL" id="CAD8064954.1"/>
    </source>
</evidence>
<name>A0A8S1LQF6_9CILI</name>
<evidence type="ECO:0000313" key="2">
    <source>
        <dbReference type="Proteomes" id="UP000692954"/>
    </source>
</evidence>
<reference evidence="1" key="1">
    <citation type="submission" date="2021-01" db="EMBL/GenBank/DDBJ databases">
        <authorList>
            <consortium name="Genoscope - CEA"/>
            <person name="William W."/>
        </authorList>
    </citation>
    <scope>NUCLEOTIDE SEQUENCE</scope>
</reference>
<keyword evidence="2" id="KW-1185">Reference proteome</keyword>
<protein>
    <submittedName>
        <fullName evidence="1">Uncharacterized protein</fullName>
    </submittedName>
</protein>
<dbReference type="Proteomes" id="UP000692954">
    <property type="component" value="Unassembled WGS sequence"/>
</dbReference>
<dbReference type="EMBL" id="CAJJDN010000019">
    <property type="protein sequence ID" value="CAD8064954.1"/>
    <property type="molecule type" value="Genomic_DNA"/>
</dbReference>
<comment type="caution">
    <text evidence="1">The sequence shown here is derived from an EMBL/GenBank/DDBJ whole genome shotgun (WGS) entry which is preliminary data.</text>
</comment>
<organism evidence="1 2">
    <name type="scientific">Paramecium sonneborni</name>
    <dbReference type="NCBI Taxonomy" id="65129"/>
    <lineage>
        <taxon>Eukaryota</taxon>
        <taxon>Sar</taxon>
        <taxon>Alveolata</taxon>
        <taxon>Ciliophora</taxon>
        <taxon>Intramacronucleata</taxon>
        <taxon>Oligohymenophorea</taxon>
        <taxon>Peniculida</taxon>
        <taxon>Parameciidae</taxon>
        <taxon>Paramecium</taxon>
    </lineage>
</organism>
<gene>
    <name evidence="1" type="ORF">PSON_ATCC_30995.1.T0190406</name>
</gene>
<dbReference type="AlphaFoldDB" id="A0A8S1LQF6"/>
<accession>A0A8S1LQF6</accession>
<sequence length="41" mass="5048">MACYESKSKYIRKAKSEQIPWSWDGKDSKVWQEMKRLYCKM</sequence>
<proteinExistence type="predicted"/>